<reference evidence="3" key="1">
    <citation type="journal article" date="2014" name="Int. J. Syst. Evol. Microbiol.">
        <title>Complete genome of a new Firmicutes species belonging to the dominant human colonic microbiota ('Ruminococcus bicirculans') reveals two chromosomes and a selective capacity to utilize plant glucans.</title>
        <authorList>
            <consortium name="NISC Comparative Sequencing Program"/>
            <person name="Wegmann U."/>
            <person name="Louis P."/>
            <person name="Goesmann A."/>
            <person name="Henrissat B."/>
            <person name="Duncan S.H."/>
            <person name="Flint H.J."/>
        </authorList>
    </citation>
    <scope>NUCLEOTIDE SEQUENCE</scope>
    <source>
        <strain evidence="3">JCM 9687</strain>
    </source>
</reference>
<dbReference type="InterPro" id="IPR043917">
    <property type="entry name" value="DUF5753"/>
</dbReference>
<dbReference type="SMART" id="SM00530">
    <property type="entry name" value="HTH_XRE"/>
    <property type="match status" value="1"/>
</dbReference>
<dbReference type="EMBL" id="BAAAYK010000019">
    <property type="protein sequence ID" value="GAA3353603.1"/>
    <property type="molecule type" value="Genomic_DNA"/>
</dbReference>
<dbReference type="Gene3D" id="1.10.260.40">
    <property type="entry name" value="lambda repressor-like DNA-binding domains"/>
    <property type="match status" value="1"/>
</dbReference>
<sequence>MVATAGTPRARALSAALRDARETRGVGLRVLARQLEISHTQISHWETGHRVPGVEVVAMILAALRVPPGERERILDLARNLGEPSWLTVGISGIPQQLAGAIECERAASAIVEWSPMVVPGLLQIREYSRAILEHVDLPAVDFDTRVLVRAGRGEVLLSNDPPNFEALISEAVVHEPVGSAQVMQAQLAHLVAMAARPNVTIRVVPLRVGWHPGWSGPFVVYDFPSAPAVVHFEHYSSGAFVPVEHDVKEYRTASQRIRDVALGEVDSLDYLTKALQEWEVRL</sequence>
<reference evidence="4" key="2">
    <citation type="journal article" date="2019" name="Int. J. Syst. Evol. Microbiol.">
        <title>The Global Catalogue of Microorganisms (GCM) 10K type strain sequencing project: providing services to taxonomists for standard genome sequencing and annotation.</title>
        <authorList>
            <consortium name="The Broad Institute Genomics Platform"/>
            <consortium name="The Broad Institute Genome Sequencing Center for Infectious Disease"/>
            <person name="Wu L."/>
            <person name="Ma J."/>
        </authorList>
    </citation>
    <scope>NUCLEOTIDE SEQUENCE [LARGE SCALE GENOMIC DNA]</scope>
    <source>
        <strain evidence="4">JCM 9687</strain>
    </source>
</reference>
<dbReference type="PROSITE" id="PS50943">
    <property type="entry name" value="HTH_CROC1"/>
    <property type="match status" value="1"/>
</dbReference>
<name>A0ABP6RS82_9PSEU</name>
<comment type="caution">
    <text evidence="3">The sequence shown here is derived from an EMBL/GenBank/DDBJ whole genome shotgun (WGS) entry which is preliminary data.</text>
</comment>
<dbReference type="Proteomes" id="UP001500483">
    <property type="component" value="Unassembled WGS sequence"/>
</dbReference>
<keyword evidence="4" id="KW-1185">Reference proteome</keyword>
<dbReference type="SUPFAM" id="SSF47413">
    <property type="entry name" value="lambda repressor-like DNA-binding domains"/>
    <property type="match status" value="1"/>
</dbReference>
<dbReference type="CDD" id="cd00093">
    <property type="entry name" value="HTH_XRE"/>
    <property type="match status" value="1"/>
</dbReference>
<reference evidence="3" key="3">
    <citation type="submission" date="2023-12" db="EMBL/GenBank/DDBJ databases">
        <authorList>
            <person name="Sun Q."/>
            <person name="Inoue M."/>
        </authorList>
    </citation>
    <scope>NUCLEOTIDE SEQUENCE</scope>
    <source>
        <strain evidence="3">JCM 9687</strain>
    </source>
</reference>
<dbReference type="EMBL" id="BAAAYK010000038">
    <property type="protein sequence ID" value="GAA3358019.1"/>
    <property type="molecule type" value="Genomic_DNA"/>
</dbReference>
<evidence type="ECO:0000259" key="1">
    <source>
        <dbReference type="PROSITE" id="PS50943"/>
    </source>
</evidence>
<dbReference type="InterPro" id="IPR001387">
    <property type="entry name" value="Cro/C1-type_HTH"/>
</dbReference>
<dbReference type="Pfam" id="PF19054">
    <property type="entry name" value="DUF5753"/>
    <property type="match status" value="1"/>
</dbReference>
<evidence type="ECO:0000313" key="2">
    <source>
        <dbReference type="EMBL" id="GAA3353603.1"/>
    </source>
</evidence>
<feature type="domain" description="HTH cro/C1-type" evidence="1">
    <location>
        <begin position="17"/>
        <end position="71"/>
    </location>
</feature>
<dbReference type="Pfam" id="PF13560">
    <property type="entry name" value="HTH_31"/>
    <property type="match status" value="1"/>
</dbReference>
<organism evidence="3 4">
    <name type="scientific">Saccharopolyspora gregorii</name>
    <dbReference type="NCBI Taxonomy" id="33914"/>
    <lineage>
        <taxon>Bacteria</taxon>
        <taxon>Bacillati</taxon>
        <taxon>Actinomycetota</taxon>
        <taxon>Actinomycetes</taxon>
        <taxon>Pseudonocardiales</taxon>
        <taxon>Pseudonocardiaceae</taxon>
        <taxon>Saccharopolyspora</taxon>
    </lineage>
</organism>
<dbReference type="InterPro" id="IPR010982">
    <property type="entry name" value="Lambda_DNA-bd_dom_sf"/>
</dbReference>
<accession>A0ABP6RS82</accession>
<evidence type="ECO:0000313" key="3">
    <source>
        <dbReference type="EMBL" id="GAA3358019.1"/>
    </source>
</evidence>
<protein>
    <submittedName>
        <fullName evidence="3">Scr1 family TA system antitoxin-like transcriptional regulator</fullName>
    </submittedName>
</protein>
<dbReference type="RefSeq" id="WP_344924246.1">
    <property type="nucleotide sequence ID" value="NZ_BAAAYK010000019.1"/>
</dbReference>
<evidence type="ECO:0000313" key="4">
    <source>
        <dbReference type="Proteomes" id="UP001500483"/>
    </source>
</evidence>
<proteinExistence type="predicted"/>
<gene>
    <name evidence="2" type="ORF">GCM10020366_07470</name>
    <name evidence="3" type="ORF">GCM10020366_28410</name>
</gene>